<reference evidence="2 3" key="1">
    <citation type="submission" date="2014-12" db="EMBL/GenBank/DDBJ databases">
        <title>Comparative genomics of the lactic acid bacteria isolated from the honey bee gut.</title>
        <authorList>
            <person name="Ellegaard K.M."/>
            <person name="Tamarit D."/>
            <person name="Javelind E."/>
            <person name="Olofsson T."/>
            <person name="Andersson S.G."/>
            <person name="Vasquez A."/>
        </authorList>
    </citation>
    <scope>NUCLEOTIDE SEQUENCE [LARGE SCALE GENOMIC DNA]</scope>
    <source>
        <strain evidence="2 3">Bin7</strain>
    </source>
</reference>
<proteinExistence type="predicted"/>
<sequence length="223" mass="24879">MSDQHSQQAGQPAQGKAATASQWAIVRWWRRFSDRHTTLAQFIVFFILSNGVTVLQLVLMPVLKAIFNGTSLVGTNFQIWRMGTVGGKPYYLFDYAAGSIGHGGGGGLAYFLAVEITLLIAQVINFFLQRNITFKSNSSVWKAAFWYLVAYVIITIIAAALQGWYKDPIYGFFQHTLNWGGLGTTIADLVTMIINSAISFWVFFPIFKVIFRQEPTESQASAQ</sequence>
<evidence type="ECO:0000313" key="3">
    <source>
        <dbReference type="Proteomes" id="UP000033567"/>
    </source>
</evidence>
<evidence type="ECO:0000256" key="1">
    <source>
        <dbReference type="SAM" id="Phobius"/>
    </source>
</evidence>
<keyword evidence="1" id="KW-1133">Transmembrane helix</keyword>
<dbReference type="PATRIC" id="fig|1684.5.peg.13"/>
<keyword evidence="3" id="KW-1185">Reference proteome</keyword>
<gene>
    <name evidence="2" type="ORF">JF70_00130</name>
</gene>
<keyword evidence="1" id="KW-0472">Membrane</keyword>
<evidence type="ECO:0000313" key="2">
    <source>
        <dbReference type="EMBL" id="KJY52692.1"/>
    </source>
</evidence>
<dbReference type="RefSeq" id="WP_197069063.1">
    <property type="nucleotide sequence ID" value="NZ_KQ033884.1"/>
</dbReference>
<dbReference type="Proteomes" id="UP000033567">
    <property type="component" value="Unassembled WGS sequence"/>
</dbReference>
<protein>
    <recommendedName>
        <fullName evidence="4">GtrA-like protein domain-containing protein</fullName>
    </recommendedName>
</protein>
<evidence type="ECO:0008006" key="4">
    <source>
        <dbReference type="Google" id="ProtNLM"/>
    </source>
</evidence>
<feature type="transmembrane region" description="Helical" evidence="1">
    <location>
        <begin position="39"/>
        <end position="63"/>
    </location>
</feature>
<feature type="transmembrane region" description="Helical" evidence="1">
    <location>
        <begin position="108"/>
        <end position="128"/>
    </location>
</feature>
<dbReference type="AlphaFoldDB" id="A0A0F4L1D1"/>
<accession>A0A0F4L1D1</accession>
<name>A0A0F4L1D1_9BIFI</name>
<organism evidence="2 3">
    <name type="scientific">Bifidobacterium mellis</name>
    <dbReference type="NCBI Taxonomy" id="1293823"/>
    <lineage>
        <taxon>Bacteria</taxon>
        <taxon>Bacillati</taxon>
        <taxon>Actinomycetota</taxon>
        <taxon>Actinomycetes</taxon>
        <taxon>Bifidobacteriales</taxon>
        <taxon>Bifidobacteriaceae</taxon>
        <taxon>Bifidobacterium</taxon>
    </lineage>
</organism>
<keyword evidence="1" id="KW-0812">Transmembrane</keyword>
<feature type="transmembrane region" description="Helical" evidence="1">
    <location>
        <begin position="140"/>
        <end position="165"/>
    </location>
</feature>
<comment type="caution">
    <text evidence="2">The sequence shown here is derived from an EMBL/GenBank/DDBJ whole genome shotgun (WGS) entry which is preliminary data.</text>
</comment>
<dbReference type="EMBL" id="JWMF01000001">
    <property type="protein sequence ID" value="KJY52692.1"/>
    <property type="molecule type" value="Genomic_DNA"/>
</dbReference>
<feature type="transmembrane region" description="Helical" evidence="1">
    <location>
        <begin position="185"/>
        <end position="204"/>
    </location>
</feature>